<proteinExistence type="predicted"/>
<gene>
    <name evidence="1" type="ORF">Rsub_01463</name>
</gene>
<evidence type="ECO:0000313" key="2">
    <source>
        <dbReference type="Proteomes" id="UP000247498"/>
    </source>
</evidence>
<sequence>MNVVHTKAITKAAMRRATQERSTQLTGEQVAAVFSAANDPVATQEAGVEGGATYAPQSGGAVPLAQGTSGFSFTDTRLAKSGSAYVPILRASGKLFFKIGTNAATYSCSASLIGKSLLLTAAQCVCGFGSNKLYTDHTFVPDYDVSKGFTPFKALKAGVPTSFLKGTDACASAGGVGCANDLAVLYLDLTGGQQAFQAAGNTYYNYLANAFDAVTAPSWTFYTNVAVPKYLEVSVLGYSSGWDANGKMQMSNSPAFQSYKTVGTKTVKNMVKGSSLGLIGAGGAPWIINLGVDATASNGATYGTVTPRNAIIGVNSYGWTDPKTNVLGACMFATNNEFPYAAYGIRGASNIGFLVDYACDSPVGWGMRAKGLCR</sequence>
<protein>
    <recommendedName>
        <fullName evidence="3">Peptidase S1 domain-containing protein</fullName>
    </recommendedName>
</protein>
<organism evidence="1 2">
    <name type="scientific">Raphidocelis subcapitata</name>
    <dbReference type="NCBI Taxonomy" id="307507"/>
    <lineage>
        <taxon>Eukaryota</taxon>
        <taxon>Viridiplantae</taxon>
        <taxon>Chlorophyta</taxon>
        <taxon>core chlorophytes</taxon>
        <taxon>Chlorophyceae</taxon>
        <taxon>CS clade</taxon>
        <taxon>Sphaeropleales</taxon>
        <taxon>Selenastraceae</taxon>
        <taxon>Raphidocelis</taxon>
    </lineage>
</organism>
<dbReference type="Gene3D" id="2.40.10.10">
    <property type="entry name" value="Trypsin-like serine proteases"/>
    <property type="match status" value="1"/>
</dbReference>
<evidence type="ECO:0000313" key="1">
    <source>
        <dbReference type="EMBL" id="GBF88964.1"/>
    </source>
</evidence>
<name>A0A2V0NN49_9CHLO</name>
<dbReference type="AlphaFoldDB" id="A0A2V0NN49"/>
<reference evidence="1 2" key="1">
    <citation type="journal article" date="2018" name="Sci. Rep.">
        <title>Raphidocelis subcapitata (=Pseudokirchneriella subcapitata) provides an insight into genome evolution and environmental adaptations in the Sphaeropleales.</title>
        <authorList>
            <person name="Suzuki S."/>
            <person name="Yamaguchi H."/>
            <person name="Nakajima N."/>
            <person name="Kawachi M."/>
        </authorList>
    </citation>
    <scope>NUCLEOTIDE SEQUENCE [LARGE SCALE GENOMIC DNA]</scope>
    <source>
        <strain evidence="1 2">NIES-35</strain>
    </source>
</reference>
<accession>A0A2V0NN49</accession>
<comment type="caution">
    <text evidence="1">The sequence shown here is derived from an EMBL/GenBank/DDBJ whole genome shotgun (WGS) entry which is preliminary data.</text>
</comment>
<dbReference type="EMBL" id="BDRX01000007">
    <property type="protein sequence ID" value="GBF88964.1"/>
    <property type="molecule type" value="Genomic_DNA"/>
</dbReference>
<dbReference type="InParanoid" id="A0A2V0NN49"/>
<dbReference type="InterPro" id="IPR009003">
    <property type="entry name" value="Peptidase_S1_PA"/>
</dbReference>
<evidence type="ECO:0008006" key="3">
    <source>
        <dbReference type="Google" id="ProtNLM"/>
    </source>
</evidence>
<dbReference type="InterPro" id="IPR043504">
    <property type="entry name" value="Peptidase_S1_PA_chymotrypsin"/>
</dbReference>
<dbReference type="SUPFAM" id="SSF50494">
    <property type="entry name" value="Trypsin-like serine proteases"/>
    <property type="match status" value="1"/>
</dbReference>
<keyword evidence="2" id="KW-1185">Reference proteome</keyword>
<dbReference type="Proteomes" id="UP000247498">
    <property type="component" value="Unassembled WGS sequence"/>
</dbReference>